<dbReference type="PROSITE" id="PS00154">
    <property type="entry name" value="ATPASE_E1_E2"/>
    <property type="match status" value="1"/>
</dbReference>
<feature type="transmembrane region" description="Helical" evidence="16">
    <location>
        <begin position="61"/>
        <end position="81"/>
    </location>
</feature>
<sequence length="1264" mass="132989">MPDTLAGSLQILALAGALAVSYRPLGDYIAWLLTAPTHWRVERLVYRAGGVDAEADQRWPVYLSGVLAFSAVCVLFLYGFLRLQNQLPLSLGTPRMTGGQAFNTAVAFVTNTDWQSYPGDPGVGHLVQMSGLAVQNFVSAAVGMAVVAALIRGFTRARTETVGNFWVDLTRIVVRVLLPLAFVFAIVLVATGVVQNLHGARDLTTIAGGDQSLLGGPVASQEAIKELGTNGGGFFAANSAHPFENPTGLSNLVEIYLLLVIAFSLPRTFGRMVEDHRQGYAIVSVMVLVWAASTALVTASELHSTGSDAGHEAGGMMEGKEQRFGVWASALFAASTTLTSTGAVNSAHDSFTPGGGGMTLFNMMLGEIAPGGAGSGLYGILILAIITVFIAGLMVGRTPRVPGQEASWQGDQVRLPLHSHHTRHRADRHRGGHGPAGGAGSDAQHRTTWLLRGPLRVHLGGQQQRIGLRGPGGPHDLVQHRTGPGDVVRTLPARGLRPGHGRFAGGTTARARDRGHAADLPAAVRRSADSGGPRRRRAHLLPRLGSRAARGRTGQMTAGDRPSARRGADGDAHGPSSSGPLGLRLVLQSVPTALRKLDPRVMYRSPVMFVVEVGAVLTTVSAVRSSTVFAWVIALWLWLTAVFANLAEAVAEGRGRAQAETLRRARTETTARRLAEGPVEGHHAAEERVAASRLRQGDHVVVEAGEVIPGDGDVVEGIASVDESAITGESAPVVRESGGDRCAVTGGTVVLSDRIVVKITSRPGETFIDRMIGLVEGAARGRTPNEIALNILLASLTIVFLISVVTLQPFAAYAGATQPLVVLVALTVALIPTTIGALLSAIGIAGMDRLVQRNVLAMSGRAVEAAGDVNTLLLDKTGTITLGNRQATAFLPVEGVPMAELADAAQLSSIADETPEGRSIVVLAKREHALRGRAEGELDHASFVPFTAQTRMSGVDLDDGQERRCLRKGAATSVLHWVRQSGGPPAPDIGGIVEDISAGGGTPLVVGEVLQREGRRSARFLGAVHLKDVVKPGIRERFDELRQAGIRTVMITGDNPLTARAIAEEAGVDDFLAEATPEDKLRLIEREQADGKLVAMTGDGTNDAPALAQADVGVAMNSGTSAAKEAGNMVDLDSNPTKLIEIVAIGKQLLITRGALTTFSVANDIAKYFAIIPAMFATVYPGLNWLNVMRLHSPTSAITSAVVFNALIIVALIPLALRGVRYRPSSASRLLSRNLGLYGLGGVLAPFAGIKLIDALVRFVPGLH</sequence>
<dbReference type="SUPFAM" id="SSF56784">
    <property type="entry name" value="HAD-like"/>
    <property type="match status" value="1"/>
</dbReference>
<dbReference type="Pfam" id="PF03814">
    <property type="entry name" value="KdpA"/>
    <property type="match status" value="1"/>
</dbReference>
<dbReference type="SUPFAM" id="SSF81665">
    <property type="entry name" value="Calcium ATPase, transmembrane domain M"/>
    <property type="match status" value="1"/>
</dbReference>
<dbReference type="InterPro" id="IPR023298">
    <property type="entry name" value="ATPase_P-typ_TM_dom_sf"/>
</dbReference>
<evidence type="ECO:0000313" key="19">
    <source>
        <dbReference type="EMBL" id="GHI44400.1"/>
    </source>
</evidence>
<dbReference type="Gene3D" id="2.70.150.10">
    <property type="entry name" value="Calcium-transporting ATPase, cytoplasmic transduction domain A"/>
    <property type="match status" value="1"/>
</dbReference>
<dbReference type="GO" id="GO:0008556">
    <property type="term" value="F:P-type potassium transmembrane transporter activity"/>
    <property type="evidence" value="ECO:0007669"/>
    <property type="project" value="UniProtKB-UniRule"/>
</dbReference>
<evidence type="ECO:0000256" key="5">
    <source>
        <dbReference type="ARBA" id="ARBA00022553"/>
    </source>
</evidence>
<keyword evidence="2 16" id="KW-0813">Transport</keyword>
<comment type="caution">
    <text evidence="19">The sequence shown here is derived from an EMBL/GenBank/DDBJ whole genome shotgun (WGS) entry which is preliminary data.</text>
</comment>
<feature type="transmembrane region" description="Helical" evidence="16">
    <location>
        <begin position="1195"/>
        <end position="1217"/>
    </location>
</feature>
<evidence type="ECO:0000256" key="1">
    <source>
        <dbReference type="ARBA" id="ARBA00004651"/>
    </source>
</evidence>
<comment type="caution">
    <text evidence="16">Lacks conserved residue(s) required for the propagation of feature annotation.</text>
</comment>
<dbReference type="InterPro" id="IPR001757">
    <property type="entry name" value="P_typ_ATPase"/>
</dbReference>
<dbReference type="NCBIfam" id="TIGR00680">
    <property type="entry name" value="kdpA"/>
    <property type="match status" value="1"/>
</dbReference>
<evidence type="ECO:0000256" key="17">
    <source>
        <dbReference type="SAM" id="MobiDB-lite"/>
    </source>
</evidence>
<keyword evidence="4 16" id="KW-0633">Potassium transport</keyword>
<comment type="function">
    <text evidence="16">Part of the high-affinity ATP-driven potassium transport (or Kdp) system, which catalyzes the hydrolysis of ATP coupled with the electrogenic transport of potassium into the cytoplasm. This subunit is responsible for energy coupling to the transport system and for the release of the potassium ions to the cytoplasm.</text>
</comment>
<keyword evidence="14 16" id="KW-0406">Ion transport</keyword>
<dbReference type="PANTHER" id="PTHR43743:SF1">
    <property type="entry name" value="POTASSIUM-TRANSPORTING ATPASE ATP-BINDING SUBUNIT"/>
    <property type="match status" value="1"/>
</dbReference>
<name>A0AA37BTG4_9ACTN</name>
<evidence type="ECO:0000256" key="11">
    <source>
        <dbReference type="ARBA" id="ARBA00022958"/>
    </source>
</evidence>
<dbReference type="SFLD" id="SFLDG00002">
    <property type="entry name" value="C1.7:_P-type_atpase_like"/>
    <property type="match status" value="1"/>
</dbReference>
<dbReference type="GO" id="GO:0005886">
    <property type="term" value="C:plasma membrane"/>
    <property type="evidence" value="ECO:0007669"/>
    <property type="project" value="UniProtKB-SubCell"/>
</dbReference>
<dbReference type="AlphaFoldDB" id="A0AA37BTG4"/>
<dbReference type="HAMAP" id="MF_00285">
    <property type="entry name" value="KdpB"/>
    <property type="match status" value="1"/>
</dbReference>
<evidence type="ECO:0000256" key="10">
    <source>
        <dbReference type="ARBA" id="ARBA00022842"/>
    </source>
</evidence>
<dbReference type="NCBIfam" id="TIGR01497">
    <property type="entry name" value="kdpB"/>
    <property type="match status" value="1"/>
</dbReference>
<feature type="binding site" evidence="16">
    <location>
        <position position="968"/>
    </location>
    <ligand>
        <name>ATP</name>
        <dbReference type="ChEBI" id="CHEBI:30616"/>
    </ligand>
</feature>
<accession>A0AA37BTG4</accession>
<feature type="transmembrane region" description="Helical" evidence="16">
    <location>
        <begin position="820"/>
        <end position="844"/>
    </location>
</feature>
<evidence type="ECO:0000256" key="2">
    <source>
        <dbReference type="ARBA" id="ARBA00022448"/>
    </source>
</evidence>
<evidence type="ECO:0000256" key="7">
    <source>
        <dbReference type="ARBA" id="ARBA00022723"/>
    </source>
</evidence>
<dbReference type="SUPFAM" id="SSF81660">
    <property type="entry name" value="Metal cation-transporting ATPase, ATP-binding domain N"/>
    <property type="match status" value="1"/>
</dbReference>
<evidence type="ECO:0000313" key="20">
    <source>
        <dbReference type="Proteomes" id="UP001051844"/>
    </source>
</evidence>
<feature type="transmembrane region" description="Helical" evidence="16">
    <location>
        <begin position="601"/>
        <end position="622"/>
    </location>
</feature>
<feature type="compositionally biased region" description="Basic residues" evidence="17">
    <location>
        <begin position="420"/>
        <end position="432"/>
    </location>
</feature>
<keyword evidence="10 16" id="KW-0460">Magnesium</keyword>
<dbReference type="GO" id="GO:0016887">
    <property type="term" value="F:ATP hydrolysis activity"/>
    <property type="evidence" value="ECO:0007669"/>
    <property type="project" value="InterPro"/>
</dbReference>
<dbReference type="InterPro" id="IPR008250">
    <property type="entry name" value="ATPase_P-typ_transduc_dom_A_sf"/>
</dbReference>
<dbReference type="InterPro" id="IPR023299">
    <property type="entry name" value="ATPase_P-typ_cyto_dom_N"/>
</dbReference>
<keyword evidence="13 16" id="KW-1133">Transmembrane helix</keyword>
<dbReference type="CDD" id="cd02078">
    <property type="entry name" value="P-type_ATPase_K"/>
    <property type="match status" value="1"/>
</dbReference>
<feature type="transmembrane region" description="Helical" evidence="16">
    <location>
        <begin position="278"/>
        <end position="299"/>
    </location>
</feature>
<feature type="binding site" evidence="16">
    <location>
        <position position="912"/>
    </location>
    <ligand>
        <name>ATP</name>
        <dbReference type="ChEBI" id="CHEBI:30616"/>
    </ligand>
</feature>
<dbReference type="Gene3D" id="3.40.1110.10">
    <property type="entry name" value="Calcium-transporting ATPase, cytoplasmic domain N"/>
    <property type="match status" value="1"/>
</dbReference>
<dbReference type="Gene3D" id="3.40.50.1000">
    <property type="entry name" value="HAD superfamily/HAD-like"/>
    <property type="match status" value="1"/>
</dbReference>
<dbReference type="InterPro" id="IPR004623">
    <property type="entry name" value="KdpA"/>
</dbReference>
<evidence type="ECO:0000256" key="13">
    <source>
        <dbReference type="ARBA" id="ARBA00022989"/>
    </source>
</evidence>
<dbReference type="EMBL" id="BNDZ01000003">
    <property type="protein sequence ID" value="GHI44400.1"/>
    <property type="molecule type" value="Genomic_DNA"/>
</dbReference>
<dbReference type="Pfam" id="PF00122">
    <property type="entry name" value="E1-E2_ATPase"/>
    <property type="match status" value="1"/>
</dbReference>
<dbReference type="GO" id="GO:0000287">
    <property type="term" value="F:magnesium ion binding"/>
    <property type="evidence" value="ECO:0007669"/>
    <property type="project" value="UniProtKB-UniRule"/>
</dbReference>
<feature type="transmembrane region" description="Helical" evidence="16">
    <location>
        <begin position="172"/>
        <end position="194"/>
    </location>
</feature>
<feature type="transmembrane region" description="Helical" evidence="16">
    <location>
        <begin position="1165"/>
        <end position="1183"/>
    </location>
</feature>
<feature type="compositionally biased region" description="Basic and acidic residues" evidence="17">
    <location>
        <begin position="562"/>
        <end position="572"/>
    </location>
</feature>
<feature type="active site" description="4-aspartylphosphate intermediate" evidence="16">
    <location>
        <position position="875"/>
    </location>
</feature>
<feature type="transmembrane region" description="Helical" evidence="16">
    <location>
        <begin position="1237"/>
        <end position="1260"/>
    </location>
</feature>
<gene>
    <name evidence="16" type="primary">kdpB</name>
    <name evidence="19" type="ORF">ScoT_05740</name>
</gene>
<keyword evidence="5 16" id="KW-0597">Phosphoprotein</keyword>
<comment type="subcellular location">
    <subcellularLocation>
        <location evidence="1 16">Cell membrane</location>
        <topology evidence="1 16">Multi-pass membrane protein</topology>
    </subcellularLocation>
</comment>
<evidence type="ECO:0000259" key="18">
    <source>
        <dbReference type="Pfam" id="PF00122"/>
    </source>
</evidence>
<dbReference type="Pfam" id="PF00702">
    <property type="entry name" value="Hydrolase"/>
    <property type="match status" value="1"/>
</dbReference>
<keyword evidence="11 16" id="KW-0630">Potassium</keyword>
<proteinExistence type="inferred from homology"/>
<dbReference type="GO" id="GO:0005524">
    <property type="term" value="F:ATP binding"/>
    <property type="evidence" value="ECO:0007669"/>
    <property type="project" value="UniProtKB-UniRule"/>
</dbReference>
<feature type="binding site" evidence="16">
    <location>
        <position position="916"/>
    </location>
    <ligand>
        <name>ATP</name>
        <dbReference type="ChEBI" id="CHEBI:30616"/>
    </ligand>
</feature>
<keyword evidence="3 16" id="KW-1003">Cell membrane</keyword>
<comment type="subunit">
    <text evidence="16">The system is composed of three essential subunits: KdpA, KdpB and KdpC.</text>
</comment>
<evidence type="ECO:0000256" key="14">
    <source>
        <dbReference type="ARBA" id="ARBA00023065"/>
    </source>
</evidence>
<dbReference type="InterPro" id="IPR044492">
    <property type="entry name" value="P_typ_ATPase_HD_dom"/>
</dbReference>
<evidence type="ECO:0000256" key="6">
    <source>
        <dbReference type="ARBA" id="ARBA00022692"/>
    </source>
</evidence>
<evidence type="ECO:0000256" key="9">
    <source>
        <dbReference type="ARBA" id="ARBA00022840"/>
    </source>
</evidence>
<protein>
    <recommendedName>
        <fullName evidence="16">Potassium-transporting ATPase ATP-binding subunit</fullName>
        <ecNumber evidence="16">7.2.2.6</ecNumber>
    </recommendedName>
    <alternativeName>
        <fullName evidence="16">ATP phosphohydrolase [potassium-transporting] B chain</fullName>
    </alternativeName>
    <alternativeName>
        <fullName evidence="16">Potassium-binding and translocating subunit B</fullName>
    </alternativeName>
    <alternativeName>
        <fullName evidence="16">Potassium-translocating ATPase B chain</fullName>
    </alternativeName>
</protein>
<reference evidence="19" key="1">
    <citation type="submission" date="2022-09" db="EMBL/GenBank/DDBJ databases">
        <title>Whole genome shotgun sequence of Streptomyces albidoflavus NBRC 12854.</title>
        <authorList>
            <person name="Komaki H."/>
            <person name="Tamura T."/>
        </authorList>
    </citation>
    <scope>NUCLEOTIDE SEQUENCE</scope>
    <source>
        <strain evidence="19">NBRC 12854</strain>
    </source>
</reference>
<keyword evidence="7 16" id="KW-0479">Metal-binding</keyword>
<feature type="transmembrane region" description="Helical" evidence="16">
    <location>
        <begin position="376"/>
        <end position="395"/>
    </location>
</feature>
<dbReference type="PANTHER" id="PTHR43743">
    <property type="entry name" value="POTASSIUM-TRANSPORTING ATPASE ATP-BINDING SUBUNIT"/>
    <property type="match status" value="1"/>
</dbReference>
<dbReference type="EC" id="7.2.2.6" evidence="16"/>
<evidence type="ECO:0000256" key="8">
    <source>
        <dbReference type="ARBA" id="ARBA00022741"/>
    </source>
</evidence>
<organism evidence="19 20">
    <name type="scientific">Streptomyces albidoflavus</name>
    <dbReference type="NCBI Taxonomy" id="1886"/>
    <lineage>
        <taxon>Bacteria</taxon>
        <taxon>Bacillati</taxon>
        <taxon>Actinomycetota</taxon>
        <taxon>Actinomycetes</taxon>
        <taxon>Kitasatosporales</taxon>
        <taxon>Streptomycetaceae</taxon>
        <taxon>Streptomyces</taxon>
        <taxon>Streptomyces albidoflavus group</taxon>
    </lineage>
</organism>
<keyword evidence="12 16" id="KW-1278">Translocase</keyword>
<evidence type="ECO:0000256" key="12">
    <source>
        <dbReference type="ARBA" id="ARBA00022967"/>
    </source>
</evidence>
<comment type="catalytic activity">
    <reaction evidence="16">
        <text>K(+)(out) + ATP + H2O = K(+)(in) + ADP + phosphate + H(+)</text>
        <dbReference type="Rhea" id="RHEA:16777"/>
        <dbReference type="ChEBI" id="CHEBI:15377"/>
        <dbReference type="ChEBI" id="CHEBI:15378"/>
        <dbReference type="ChEBI" id="CHEBI:29103"/>
        <dbReference type="ChEBI" id="CHEBI:30616"/>
        <dbReference type="ChEBI" id="CHEBI:43474"/>
        <dbReference type="ChEBI" id="CHEBI:456216"/>
        <dbReference type="EC" id="7.2.2.6"/>
    </reaction>
</comment>
<keyword evidence="15 16" id="KW-0472">Membrane</keyword>
<dbReference type="InterPro" id="IPR036412">
    <property type="entry name" value="HAD-like_sf"/>
</dbReference>
<dbReference type="NCBIfam" id="TIGR01494">
    <property type="entry name" value="ATPase_P-type"/>
    <property type="match status" value="2"/>
</dbReference>
<dbReference type="FunFam" id="2.70.150.10:FF:000033">
    <property type="entry name" value="Potassium-transporting ATPase ATP-binding subunit"/>
    <property type="match status" value="1"/>
</dbReference>
<dbReference type="Proteomes" id="UP001051844">
    <property type="component" value="Unassembled WGS sequence"/>
</dbReference>
<feature type="region of interest" description="Disordered" evidence="17">
    <location>
        <begin position="420"/>
        <end position="443"/>
    </location>
</feature>
<evidence type="ECO:0000256" key="16">
    <source>
        <dbReference type="HAMAP-Rule" id="MF_00285"/>
    </source>
</evidence>
<dbReference type="InterPro" id="IPR059000">
    <property type="entry name" value="ATPase_P-type_domA"/>
</dbReference>
<feature type="region of interest" description="Disordered" evidence="17">
    <location>
        <begin position="490"/>
        <end position="580"/>
    </location>
</feature>
<evidence type="ECO:0000256" key="4">
    <source>
        <dbReference type="ARBA" id="ARBA00022538"/>
    </source>
</evidence>
<feature type="binding site" evidence="16">
    <location>
        <begin position="946"/>
        <end position="953"/>
    </location>
    <ligand>
        <name>ATP</name>
        <dbReference type="ChEBI" id="CHEBI:30616"/>
    </ligand>
</feature>
<dbReference type="InterPro" id="IPR006391">
    <property type="entry name" value="P-type_ATPase_bsu_IA"/>
</dbReference>
<feature type="transmembrane region" description="Helical" evidence="16">
    <location>
        <begin position="628"/>
        <end position="647"/>
    </location>
</feature>
<feature type="binding site" evidence="16">
    <location>
        <position position="1099"/>
    </location>
    <ligand>
        <name>Mg(2+)</name>
        <dbReference type="ChEBI" id="CHEBI:18420"/>
    </ligand>
</feature>
<dbReference type="SFLD" id="SFLDF00027">
    <property type="entry name" value="p-type_atpase"/>
    <property type="match status" value="1"/>
</dbReference>
<comment type="similarity">
    <text evidence="16">Belongs to the cation transport ATPase (P-type) (TC 3.A.3) family. Type IA subfamily.</text>
</comment>
<evidence type="ECO:0000256" key="3">
    <source>
        <dbReference type="ARBA" id="ARBA00022475"/>
    </source>
</evidence>
<evidence type="ECO:0000256" key="15">
    <source>
        <dbReference type="ARBA" id="ARBA00023136"/>
    </source>
</evidence>
<dbReference type="InterPro" id="IPR018303">
    <property type="entry name" value="ATPase_P-typ_P_site"/>
</dbReference>
<feature type="transmembrane region" description="Helical" evidence="16">
    <location>
        <begin position="787"/>
        <end position="808"/>
    </location>
</feature>
<dbReference type="InterPro" id="IPR023214">
    <property type="entry name" value="HAD_sf"/>
</dbReference>
<feature type="domain" description="P-type ATPase A" evidence="18">
    <location>
        <begin position="669"/>
        <end position="776"/>
    </location>
</feature>
<dbReference type="SUPFAM" id="SSF81653">
    <property type="entry name" value="Calcium ATPase, transduction domain A"/>
    <property type="match status" value="1"/>
</dbReference>
<dbReference type="FunFam" id="3.40.1110.10:FF:000007">
    <property type="entry name" value="Potassium-transporting ATPase ATP-binding subunit"/>
    <property type="match status" value="1"/>
</dbReference>
<dbReference type="PRINTS" id="PR00119">
    <property type="entry name" value="CATATPASE"/>
</dbReference>
<keyword evidence="9 16" id="KW-0067">ATP-binding</keyword>
<feature type="transmembrane region" description="Helical" evidence="16">
    <location>
        <begin position="132"/>
        <end position="151"/>
    </location>
</feature>
<feature type="transmembrane region" description="Helical" evidence="16">
    <location>
        <begin position="248"/>
        <end position="266"/>
    </location>
</feature>
<feature type="binding site" evidence="16">
    <location>
        <position position="1103"/>
    </location>
    <ligand>
        <name>Mg(2+)</name>
        <dbReference type="ChEBI" id="CHEBI:18420"/>
    </ligand>
</feature>
<keyword evidence="6 16" id="KW-0812">Transmembrane</keyword>
<dbReference type="SFLD" id="SFLDS00003">
    <property type="entry name" value="Haloacid_Dehalogenase"/>
    <property type="match status" value="1"/>
</dbReference>
<keyword evidence="8 16" id="KW-0547">Nucleotide-binding</keyword>